<keyword evidence="5" id="KW-1185">Reference proteome</keyword>
<comment type="caution">
    <text evidence="4">The sequence shown here is derived from an EMBL/GenBank/DDBJ whole genome shotgun (WGS) entry which is preliminary data.</text>
</comment>
<dbReference type="InterPro" id="IPR000582">
    <property type="entry name" value="Acyl-CoA-binding_protein"/>
</dbReference>
<dbReference type="PROSITE" id="PS51228">
    <property type="entry name" value="ACB_2"/>
    <property type="match status" value="1"/>
</dbReference>
<feature type="compositionally biased region" description="Low complexity" evidence="2">
    <location>
        <begin position="439"/>
        <end position="458"/>
    </location>
</feature>
<reference evidence="4 5" key="1">
    <citation type="submission" date="2016-07" db="EMBL/GenBank/DDBJ databases">
        <title>Pervasive Adenine N6-methylation of Active Genes in Fungi.</title>
        <authorList>
            <consortium name="DOE Joint Genome Institute"/>
            <person name="Mondo S.J."/>
            <person name="Dannebaum R.O."/>
            <person name="Kuo R.C."/>
            <person name="Labutti K."/>
            <person name="Haridas S."/>
            <person name="Kuo A."/>
            <person name="Salamov A."/>
            <person name="Ahrendt S.R."/>
            <person name="Lipzen A."/>
            <person name="Sullivan W."/>
            <person name="Andreopoulos W.B."/>
            <person name="Clum A."/>
            <person name="Lindquist E."/>
            <person name="Daum C."/>
            <person name="Ramamoorthy G.K."/>
            <person name="Gryganskyi A."/>
            <person name="Culley D."/>
            <person name="Magnuson J.K."/>
            <person name="James T.Y."/>
            <person name="O'Malley M.A."/>
            <person name="Stajich J.E."/>
            <person name="Spatafora J.W."/>
            <person name="Visel A."/>
            <person name="Grigoriev I.V."/>
        </authorList>
    </citation>
    <scope>NUCLEOTIDE SEQUENCE [LARGE SCALE GENOMIC DNA]</scope>
    <source>
        <strain evidence="4 5">NRRL 1336</strain>
    </source>
</reference>
<feature type="region of interest" description="Disordered" evidence="2">
    <location>
        <begin position="119"/>
        <end position="154"/>
    </location>
</feature>
<dbReference type="SUPFAM" id="SSF47027">
    <property type="entry name" value="Acyl-CoA binding protein"/>
    <property type="match status" value="1"/>
</dbReference>
<dbReference type="PANTHER" id="PTHR23310:SF133">
    <property type="entry name" value="COA BINDING PROTEIN, PUTATIVE (AFU_ORTHOLOGUE AFUA_1G12300)-RELATED"/>
    <property type="match status" value="1"/>
</dbReference>
<dbReference type="PRINTS" id="PR00689">
    <property type="entry name" value="ACOABINDINGP"/>
</dbReference>
<feature type="domain" description="ACB" evidence="3">
    <location>
        <begin position="13"/>
        <end position="102"/>
    </location>
</feature>
<keyword evidence="1" id="KW-0446">Lipid-binding</keyword>
<name>A0A1X2IRU7_9FUNG</name>
<organism evidence="4 5">
    <name type="scientific">Absidia repens</name>
    <dbReference type="NCBI Taxonomy" id="90262"/>
    <lineage>
        <taxon>Eukaryota</taxon>
        <taxon>Fungi</taxon>
        <taxon>Fungi incertae sedis</taxon>
        <taxon>Mucoromycota</taxon>
        <taxon>Mucoromycotina</taxon>
        <taxon>Mucoromycetes</taxon>
        <taxon>Mucorales</taxon>
        <taxon>Cunninghamellaceae</taxon>
        <taxon>Absidia</taxon>
    </lineage>
</organism>
<dbReference type="Gene3D" id="1.20.80.10">
    <property type="match status" value="1"/>
</dbReference>
<dbReference type="PANTHER" id="PTHR23310">
    <property type="entry name" value="ACYL-COA-BINDING PROTEIN, ACBP"/>
    <property type="match status" value="1"/>
</dbReference>
<evidence type="ECO:0000256" key="1">
    <source>
        <dbReference type="ARBA" id="ARBA00023121"/>
    </source>
</evidence>
<proteinExistence type="predicted"/>
<dbReference type="GO" id="GO:0006631">
    <property type="term" value="P:fatty acid metabolic process"/>
    <property type="evidence" value="ECO:0007669"/>
    <property type="project" value="TreeGrafter"/>
</dbReference>
<feature type="region of interest" description="Disordered" evidence="2">
    <location>
        <begin position="169"/>
        <end position="246"/>
    </location>
</feature>
<feature type="compositionally biased region" description="Polar residues" evidence="2">
    <location>
        <begin position="319"/>
        <end position="328"/>
    </location>
</feature>
<evidence type="ECO:0000256" key="2">
    <source>
        <dbReference type="SAM" id="MobiDB-lite"/>
    </source>
</evidence>
<sequence>MSSIPSHYSERYVNQRYNKALHIVQHLPASSSFQPNKDEKLQLYSLYKQVSHGDIDTQRPGIFDVVGRAKWDAWKKLKGLSSLEAKHRYVDTLLKICAEAYKKPAAKVQVQQIIQAFATIRPMDDDDSDDTEESDDSNDEEGHDDGETSESVDEEEQAYLMDIQQSVPAMTPSKSASTMGSQASDSYHSLRSPVLRSSTSTRTKQSNRLSWHGKQPRQLRRAPSIDSTQSMVTAPNAPTRRLSRSSSITTTNFNNAAGMRPPSTMSQRSDVNQQSQYYSRTRRTNLPHAGLAAQESTALGGHTSTNIREPLFDEDHLDNSVNPWATTQGTGGGSNVIPNRRYRMGDDSSDDSIDEEYKQNYLYAPPLAHNLTSAPPSSGTGPSTTTGGMMTGIASSSSVASHYYQQTNRPQQHPHQQQHQQQQQQMNQFDLPMQSPLLGGSTTSSVTATGAFSDSQRQNQHHRQQQPLHSRENRLSTDQQYTSVVALGPATKRALEILQAEILALNERIDGLRQELIDRDQKDLQHKKKKSILSGRTLSQRGDDDEIWDAWGWVFKAALKHTTVNLITIFVIVLLLYKRGNPIADVIIGSLYKQWHKFKLSLAKNNRIV</sequence>
<evidence type="ECO:0000259" key="3">
    <source>
        <dbReference type="PROSITE" id="PS51228"/>
    </source>
</evidence>
<dbReference type="STRING" id="90262.A0A1X2IRU7"/>
<feature type="region of interest" description="Disordered" evidence="2">
    <location>
        <begin position="319"/>
        <end position="353"/>
    </location>
</feature>
<feature type="compositionally biased region" description="Low complexity" evidence="2">
    <location>
        <begin position="410"/>
        <end position="425"/>
    </location>
</feature>
<dbReference type="GO" id="GO:0000062">
    <property type="term" value="F:fatty-acyl-CoA binding"/>
    <property type="evidence" value="ECO:0007669"/>
    <property type="project" value="InterPro"/>
</dbReference>
<feature type="compositionally biased region" description="Polar residues" evidence="2">
    <location>
        <begin position="169"/>
        <end position="209"/>
    </location>
</feature>
<feature type="compositionally biased region" description="Low complexity" evidence="2">
    <location>
        <begin position="372"/>
        <end position="398"/>
    </location>
</feature>
<feature type="region of interest" description="Disordered" evidence="2">
    <location>
        <begin position="367"/>
        <end position="477"/>
    </location>
</feature>
<feature type="compositionally biased region" description="Polar residues" evidence="2">
    <location>
        <begin position="399"/>
        <end position="409"/>
    </location>
</feature>
<dbReference type="AlphaFoldDB" id="A0A1X2IRU7"/>
<dbReference type="Pfam" id="PF00887">
    <property type="entry name" value="ACBP"/>
    <property type="match status" value="1"/>
</dbReference>
<feature type="region of interest" description="Disordered" evidence="2">
    <location>
        <begin position="251"/>
        <end position="270"/>
    </location>
</feature>
<feature type="compositionally biased region" description="Acidic residues" evidence="2">
    <location>
        <begin position="124"/>
        <end position="154"/>
    </location>
</feature>
<protein>
    <submittedName>
        <fullName evidence="4">Acyl CoA binding protein-domain-containing protein</fullName>
    </submittedName>
</protein>
<gene>
    <name evidence="4" type="ORF">BCR42DRAFT_407177</name>
</gene>
<dbReference type="InterPro" id="IPR035984">
    <property type="entry name" value="Acyl-CoA-binding_sf"/>
</dbReference>
<dbReference type="OrthoDB" id="346910at2759"/>
<evidence type="ECO:0000313" key="5">
    <source>
        <dbReference type="Proteomes" id="UP000193560"/>
    </source>
</evidence>
<dbReference type="InterPro" id="IPR014352">
    <property type="entry name" value="FERM/acyl-CoA-bd_prot_sf"/>
</dbReference>
<accession>A0A1X2IRU7</accession>
<dbReference type="EMBL" id="MCGE01000005">
    <property type="protein sequence ID" value="ORZ21256.1"/>
    <property type="molecule type" value="Genomic_DNA"/>
</dbReference>
<evidence type="ECO:0000313" key="4">
    <source>
        <dbReference type="EMBL" id="ORZ21256.1"/>
    </source>
</evidence>
<dbReference type="Proteomes" id="UP000193560">
    <property type="component" value="Unassembled WGS sequence"/>
</dbReference>